<evidence type="ECO:0000313" key="8">
    <source>
        <dbReference type="EMBL" id="SHL73005.1"/>
    </source>
</evidence>
<protein>
    <recommendedName>
        <fullName evidence="5 7">Uronate isomerase</fullName>
        <ecNumber evidence="4 7">5.3.1.12</ecNumber>
    </recommendedName>
    <alternativeName>
        <fullName evidence="7">Glucuronate isomerase</fullName>
    </alternativeName>
    <alternativeName>
        <fullName evidence="7">Uronic isomerase</fullName>
    </alternativeName>
</protein>
<dbReference type="NCBIfam" id="NF002794">
    <property type="entry name" value="PRK02925.1"/>
    <property type="match status" value="1"/>
</dbReference>
<gene>
    <name evidence="7" type="primary">uxaC</name>
    <name evidence="8" type="ORF">SAMN02745189_00948</name>
</gene>
<keyword evidence="6 7" id="KW-0413">Isomerase</keyword>
<comment type="pathway">
    <text evidence="2 7">Carbohydrate metabolism; pentose and glucuronate interconversion.</text>
</comment>
<dbReference type="PANTHER" id="PTHR30068:SF4">
    <property type="entry name" value="URONATE ISOMERASE"/>
    <property type="match status" value="1"/>
</dbReference>
<dbReference type="Pfam" id="PF02614">
    <property type="entry name" value="UxaC"/>
    <property type="match status" value="1"/>
</dbReference>
<evidence type="ECO:0000256" key="1">
    <source>
        <dbReference type="ARBA" id="ARBA00001165"/>
    </source>
</evidence>
<keyword evidence="9" id="KW-1185">Reference proteome</keyword>
<name>A0A1M7D0P5_9BACL</name>
<dbReference type="GO" id="GO:0008880">
    <property type="term" value="F:glucuronate isomerase activity"/>
    <property type="evidence" value="ECO:0007669"/>
    <property type="project" value="UniProtKB-UniRule"/>
</dbReference>
<comment type="catalytic activity">
    <reaction evidence="7">
        <text>aldehydo-D-galacturonate = keto-D-tagaturonate</text>
        <dbReference type="Rhea" id="RHEA:27702"/>
        <dbReference type="ChEBI" id="CHEBI:12952"/>
        <dbReference type="ChEBI" id="CHEBI:17886"/>
    </reaction>
</comment>
<dbReference type="Gene3D" id="3.20.20.140">
    <property type="entry name" value="Metal-dependent hydrolases"/>
    <property type="match status" value="1"/>
</dbReference>
<comment type="catalytic activity">
    <reaction evidence="1 7">
        <text>D-glucuronate = D-fructuronate</text>
        <dbReference type="Rhea" id="RHEA:13049"/>
        <dbReference type="ChEBI" id="CHEBI:58720"/>
        <dbReference type="ChEBI" id="CHEBI:59863"/>
        <dbReference type="EC" id="5.3.1.12"/>
    </reaction>
</comment>
<dbReference type="SUPFAM" id="SSF51556">
    <property type="entry name" value="Metallo-dependent hydrolases"/>
    <property type="match status" value="1"/>
</dbReference>
<dbReference type="RefSeq" id="WP_072708800.1">
    <property type="nucleotide sequence ID" value="NZ_FRCF01000002.1"/>
</dbReference>
<dbReference type="Gene3D" id="1.10.2020.10">
    <property type="entry name" value="uronate isomerase, domain 2, chain A"/>
    <property type="match status" value="1"/>
</dbReference>
<evidence type="ECO:0000256" key="6">
    <source>
        <dbReference type="ARBA" id="ARBA00023235"/>
    </source>
</evidence>
<dbReference type="STRING" id="1123231.SAMN02745189_00948"/>
<dbReference type="Proteomes" id="UP000184206">
    <property type="component" value="Unassembled WGS sequence"/>
</dbReference>
<dbReference type="HAMAP" id="MF_00675">
    <property type="entry name" value="UxaC"/>
    <property type="match status" value="1"/>
</dbReference>
<dbReference type="PANTHER" id="PTHR30068">
    <property type="entry name" value="URONATE ISOMERASE"/>
    <property type="match status" value="1"/>
</dbReference>
<organism evidence="8 9">
    <name type="scientific">Lacicoccus alkaliphilus DSM 16010</name>
    <dbReference type="NCBI Taxonomy" id="1123231"/>
    <lineage>
        <taxon>Bacteria</taxon>
        <taxon>Bacillati</taxon>
        <taxon>Bacillota</taxon>
        <taxon>Bacilli</taxon>
        <taxon>Bacillales</taxon>
        <taxon>Salinicoccaceae</taxon>
        <taxon>Lacicoccus</taxon>
    </lineage>
</organism>
<dbReference type="OrthoDB" id="9766564at2"/>
<evidence type="ECO:0000256" key="3">
    <source>
        <dbReference type="ARBA" id="ARBA00008397"/>
    </source>
</evidence>
<accession>A0A1M7D0P5</accession>
<dbReference type="EMBL" id="FRCF01000002">
    <property type="protein sequence ID" value="SHL73005.1"/>
    <property type="molecule type" value="Genomic_DNA"/>
</dbReference>
<proteinExistence type="inferred from homology"/>
<comment type="similarity">
    <text evidence="3 7">Belongs to the metallo-dependent hydrolases superfamily. Uronate isomerase family.</text>
</comment>
<evidence type="ECO:0000313" key="9">
    <source>
        <dbReference type="Proteomes" id="UP000184206"/>
    </source>
</evidence>
<evidence type="ECO:0000256" key="4">
    <source>
        <dbReference type="ARBA" id="ARBA00012546"/>
    </source>
</evidence>
<dbReference type="EC" id="5.3.1.12" evidence="4 7"/>
<evidence type="ECO:0000256" key="7">
    <source>
        <dbReference type="HAMAP-Rule" id="MF_00675"/>
    </source>
</evidence>
<dbReference type="UniPathway" id="UPA00246"/>
<dbReference type="InterPro" id="IPR032466">
    <property type="entry name" value="Metal_Hydrolase"/>
</dbReference>
<sequence length="465" mass="52977">MIDKDFLLTTETAKWLYHDVAKDMPIIDYHNHLDPKEIYENENYASITDVWLGGDHYKWRAMRAAGIEEEKITGDADEKEKFDAFAETLPKLFGNQLLHWTQLELKHFFGIDEFLSPKTADGIFEQTNRMLSDEDMKPRSILKHLNVEFLGTTDDPADDLKYHKLLAEDETFDVKVSPSFRPDKALAIDAEDYGEWLGKLASASGVDVDSYEQFLEALDKRLEYFDAHGCRASDHGINEMFYEAASIDEAAVIFEKVLGGGAVSEKEVAQFKTYTLVHLAKRYHAYGWAMQLHIGPLRNNNSRMFKRTGPDSGFDSINDGLVAQPLSRFLDAVDKTDELPKTILYTLNPRDNIIMATMAGNFQSGGVEGKVQFGTAWWFNDNHDGMMDQMKTLANAGAFKTFIGMLTDSRSMLSFVRHEYFRRILCELLGQWVEQGMIPSDEDLLKAYVEDICYLNAKNYFGLEG</sequence>
<evidence type="ECO:0000256" key="2">
    <source>
        <dbReference type="ARBA" id="ARBA00004892"/>
    </source>
</evidence>
<dbReference type="GO" id="GO:0019698">
    <property type="term" value="P:D-galacturonate catabolic process"/>
    <property type="evidence" value="ECO:0007669"/>
    <property type="project" value="TreeGrafter"/>
</dbReference>
<evidence type="ECO:0000256" key="5">
    <source>
        <dbReference type="ARBA" id="ARBA00020555"/>
    </source>
</evidence>
<dbReference type="InterPro" id="IPR003766">
    <property type="entry name" value="Uronate_isomerase"/>
</dbReference>
<dbReference type="AlphaFoldDB" id="A0A1M7D0P5"/>
<reference evidence="8 9" key="1">
    <citation type="submission" date="2016-11" db="EMBL/GenBank/DDBJ databases">
        <authorList>
            <person name="Jaros S."/>
            <person name="Januszkiewicz K."/>
            <person name="Wedrychowicz H."/>
        </authorList>
    </citation>
    <scope>NUCLEOTIDE SEQUENCE [LARGE SCALE GENOMIC DNA]</scope>
    <source>
        <strain evidence="8 9">DSM 16010</strain>
    </source>
</reference>
<dbReference type="GO" id="GO:0042840">
    <property type="term" value="P:D-glucuronate catabolic process"/>
    <property type="evidence" value="ECO:0007669"/>
    <property type="project" value="TreeGrafter"/>
</dbReference>